<protein>
    <submittedName>
        <fullName evidence="1">Uncharacterized protein</fullName>
    </submittedName>
</protein>
<comment type="caution">
    <text evidence="1">The sequence shown here is derived from an EMBL/GenBank/DDBJ whole genome shotgun (WGS) entry which is preliminary data.</text>
</comment>
<name>A0AAD7GFP0_MYCRO</name>
<keyword evidence="2" id="KW-1185">Reference proteome</keyword>
<sequence length="370" mass="41839">MVPLEHSYSRGFKAFQAELYFPINPRENILKRSPTPDKSGDSLSLTLQQYSPLQYPRTLPVTLRSHRKVSPGALSGLRRSPPVQTHLFFTVTPSATSTIQSYVQNGKAIVQVHVQYVAPISAGLRLAEEVKKLREELEAQRIADFRYALALRALTGKPIVSSPCGLGLIHAMALDDRLFYALDVKERDALLKHRIEDYKTFAEIRRLKTQWENKKAYARRYNEGPPHCHDWFLAIERPWSWEKEEGRVKPPDNRGACEFPDNPAPSRSDFLEYAEALGLPDDVRDDLAVREYWNGNGNLILNRECQRNFGGKWSYCGRTARFGPGTSVGTTYLAYFTGPVGINRVFSGPRLMDMVSSLQIPKIQAIGVVS</sequence>
<evidence type="ECO:0000313" key="1">
    <source>
        <dbReference type="EMBL" id="KAJ7686669.1"/>
    </source>
</evidence>
<dbReference type="EMBL" id="JARKIE010000094">
    <property type="protein sequence ID" value="KAJ7686669.1"/>
    <property type="molecule type" value="Genomic_DNA"/>
</dbReference>
<dbReference type="AlphaFoldDB" id="A0AAD7GFP0"/>
<gene>
    <name evidence="1" type="ORF">B0H17DRAFT_1181087</name>
</gene>
<organism evidence="1 2">
    <name type="scientific">Mycena rosella</name>
    <name type="common">Pink bonnet</name>
    <name type="synonym">Agaricus rosellus</name>
    <dbReference type="NCBI Taxonomy" id="1033263"/>
    <lineage>
        <taxon>Eukaryota</taxon>
        <taxon>Fungi</taxon>
        <taxon>Dikarya</taxon>
        <taxon>Basidiomycota</taxon>
        <taxon>Agaricomycotina</taxon>
        <taxon>Agaricomycetes</taxon>
        <taxon>Agaricomycetidae</taxon>
        <taxon>Agaricales</taxon>
        <taxon>Marasmiineae</taxon>
        <taxon>Mycenaceae</taxon>
        <taxon>Mycena</taxon>
    </lineage>
</organism>
<reference evidence="1" key="1">
    <citation type="submission" date="2023-03" db="EMBL/GenBank/DDBJ databases">
        <title>Massive genome expansion in bonnet fungi (Mycena s.s.) driven by repeated elements and novel gene families across ecological guilds.</title>
        <authorList>
            <consortium name="Lawrence Berkeley National Laboratory"/>
            <person name="Harder C.B."/>
            <person name="Miyauchi S."/>
            <person name="Viragh M."/>
            <person name="Kuo A."/>
            <person name="Thoen E."/>
            <person name="Andreopoulos B."/>
            <person name="Lu D."/>
            <person name="Skrede I."/>
            <person name="Drula E."/>
            <person name="Henrissat B."/>
            <person name="Morin E."/>
            <person name="Kohler A."/>
            <person name="Barry K."/>
            <person name="LaButti K."/>
            <person name="Morin E."/>
            <person name="Salamov A."/>
            <person name="Lipzen A."/>
            <person name="Mereny Z."/>
            <person name="Hegedus B."/>
            <person name="Baldrian P."/>
            <person name="Stursova M."/>
            <person name="Weitz H."/>
            <person name="Taylor A."/>
            <person name="Grigoriev I.V."/>
            <person name="Nagy L.G."/>
            <person name="Martin F."/>
            <person name="Kauserud H."/>
        </authorList>
    </citation>
    <scope>NUCLEOTIDE SEQUENCE</scope>
    <source>
        <strain evidence="1">CBHHK067</strain>
    </source>
</reference>
<accession>A0AAD7GFP0</accession>
<evidence type="ECO:0000313" key="2">
    <source>
        <dbReference type="Proteomes" id="UP001221757"/>
    </source>
</evidence>
<dbReference type="Proteomes" id="UP001221757">
    <property type="component" value="Unassembled WGS sequence"/>
</dbReference>
<proteinExistence type="predicted"/>